<evidence type="ECO:0000256" key="1">
    <source>
        <dbReference type="SAM" id="Coils"/>
    </source>
</evidence>
<evidence type="ECO:0000256" key="2">
    <source>
        <dbReference type="SAM" id="MobiDB-lite"/>
    </source>
</evidence>
<dbReference type="AlphaFoldDB" id="A0A6A5ZGB2"/>
<dbReference type="Proteomes" id="UP000799770">
    <property type="component" value="Unassembled WGS sequence"/>
</dbReference>
<accession>A0A6A5ZGB2</accession>
<name>A0A6A5ZGB2_9PLEO</name>
<keyword evidence="1" id="KW-0175">Coiled coil</keyword>
<feature type="coiled-coil region" evidence="1">
    <location>
        <begin position="89"/>
        <end position="123"/>
    </location>
</feature>
<sequence>MPKRCRRSTSASSSSSGLNLDSKELEKKRAKAVAKAAREQGSRSSLGAKMVRLQDAILHVRGAIPEYFTALKRNNAQNSGLDWKKEGVIDGATETIYALAKDNEELKDELRRVYAQLERLQLSNSPGPRL</sequence>
<organism evidence="3 4">
    <name type="scientific">Lophiotrema nucula</name>
    <dbReference type="NCBI Taxonomy" id="690887"/>
    <lineage>
        <taxon>Eukaryota</taxon>
        <taxon>Fungi</taxon>
        <taxon>Dikarya</taxon>
        <taxon>Ascomycota</taxon>
        <taxon>Pezizomycotina</taxon>
        <taxon>Dothideomycetes</taxon>
        <taxon>Pleosporomycetidae</taxon>
        <taxon>Pleosporales</taxon>
        <taxon>Lophiotremataceae</taxon>
        <taxon>Lophiotrema</taxon>
    </lineage>
</organism>
<dbReference type="EMBL" id="ML977318">
    <property type="protein sequence ID" value="KAF2117767.1"/>
    <property type="molecule type" value="Genomic_DNA"/>
</dbReference>
<proteinExistence type="predicted"/>
<protein>
    <submittedName>
        <fullName evidence="3">Uncharacterized protein</fullName>
    </submittedName>
</protein>
<feature type="region of interest" description="Disordered" evidence="2">
    <location>
        <begin position="1"/>
        <end position="25"/>
    </location>
</feature>
<evidence type="ECO:0000313" key="3">
    <source>
        <dbReference type="EMBL" id="KAF2117767.1"/>
    </source>
</evidence>
<evidence type="ECO:0000313" key="4">
    <source>
        <dbReference type="Proteomes" id="UP000799770"/>
    </source>
</evidence>
<keyword evidence="4" id="KW-1185">Reference proteome</keyword>
<gene>
    <name evidence="3" type="ORF">BDV96DRAFT_644107</name>
</gene>
<reference evidence="3" key="1">
    <citation type="journal article" date="2020" name="Stud. Mycol.">
        <title>101 Dothideomycetes genomes: a test case for predicting lifestyles and emergence of pathogens.</title>
        <authorList>
            <person name="Haridas S."/>
            <person name="Albert R."/>
            <person name="Binder M."/>
            <person name="Bloem J."/>
            <person name="Labutti K."/>
            <person name="Salamov A."/>
            <person name="Andreopoulos B."/>
            <person name="Baker S."/>
            <person name="Barry K."/>
            <person name="Bills G."/>
            <person name="Bluhm B."/>
            <person name="Cannon C."/>
            <person name="Castanera R."/>
            <person name="Culley D."/>
            <person name="Daum C."/>
            <person name="Ezra D."/>
            <person name="Gonzalez J."/>
            <person name="Henrissat B."/>
            <person name="Kuo A."/>
            <person name="Liang C."/>
            <person name="Lipzen A."/>
            <person name="Lutzoni F."/>
            <person name="Magnuson J."/>
            <person name="Mondo S."/>
            <person name="Nolan M."/>
            <person name="Ohm R."/>
            <person name="Pangilinan J."/>
            <person name="Park H.-J."/>
            <person name="Ramirez L."/>
            <person name="Alfaro M."/>
            <person name="Sun H."/>
            <person name="Tritt A."/>
            <person name="Yoshinaga Y."/>
            <person name="Zwiers L.-H."/>
            <person name="Turgeon B."/>
            <person name="Goodwin S."/>
            <person name="Spatafora J."/>
            <person name="Crous P."/>
            <person name="Grigoriev I."/>
        </authorList>
    </citation>
    <scope>NUCLEOTIDE SEQUENCE</scope>
    <source>
        <strain evidence="3">CBS 627.86</strain>
    </source>
</reference>